<evidence type="ECO:0000313" key="2">
    <source>
        <dbReference type="EMBL" id="QBF47662.1"/>
    </source>
</evidence>
<protein>
    <submittedName>
        <fullName evidence="2">Uncharacterized protein</fullName>
    </submittedName>
</protein>
<dbReference type="STRING" id="1216970.GCA_001570985_02493"/>
<sequence>MSTRTPEPADDLPDDVPEADAADQRLSTGTQDEDGQSLPEEPIGLSDDANPADVWEQSQPAPDDEDERDEV</sequence>
<dbReference type="OrthoDB" id="4762992at2"/>
<dbReference type="KEGG" id="jli:EXU32_16265"/>
<proteinExistence type="predicted"/>
<feature type="region of interest" description="Disordered" evidence="1">
    <location>
        <begin position="1"/>
        <end position="71"/>
    </location>
</feature>
<feature type="compositionally biased region" description="Acidic residues" evidence="1">
    <location>
        <begin position="62"/>
        <end position="71"/>
    </location>
</feature>
<evidence type="ECO:0000256" key="1">
    <source>
        <dbReference type="SAM" id="MobiDB-lite"/>
    </source>
</evidence>
<gene>
    <name evidence="2" type="ORF">EXU32_16265</name>
</gene>
<dbReference type="AlphaFoldDB" id="A0A4P6MX60"/>
<organism evidence="2 3">
    <name type="scientific">Janibacter limosus</name>
    <dbReference type="NCBI Taxonomy" id="53458"/>
    <lineage>
        <taxon>Bacteria</taxon>
        <taxon>Bacillati</taxon>
        <taxon>Actinomycetota</taxon>
        <taxon>Actinomycetes</taxon>
        <taxon>Micrococcales</taxon>
        <taxon>Intrasporangiaceae</taxon>
        <taxon>Janibacter</taxon>
    </lineage>
</organism>
<dbReference type="RefSeq" id="WP_130630843.1">
    <property type="nucleotide sequence ID" value="NZ_CP036164.1"/>
</dbReference>
<dbReference type="Proteomes" id="UP000290408">
    <property type="component" value="Chromosome"/>
</dbReference>
<dbReference type="EMBL" id="CP036164">
    <property type="protein sequence ID" value="QBF47662.1"/>
    <property type="molecule type" value="Genomic_DNA"/>
</dbReference>
<name>A0A4P6MX60_9MICO</name>
<evidence type="ECO:0000313" key="3">
    <source>
        <dbReference type="Proteomes" id="UP000290408"/>
    </source>
</evidence>
<feature type="compositionally biased region" description="Acidic residues" evidence="1">
    <location>
        <begin position="8"/>
        <end position="21"/>
    </location>
</feature>
<accession>A0A4P6MX60</accession>
<keyword evidence="3" id="KW-1185">Reference proteome</keyword>
<reference evidence="2 3" key="1">
    <citation type="submission" date="2019-02" db="EMBL/GenBank/DDBJ databases">
        <title>Genomic data mining of an Antarctic deep-sea actinobacterium, Janibacterlimosus P3-3-X1.</title>
        <authorList>
            <person name="Liao L."/>
            <person name="Chen B."/>
        </authorList>
    </citation>
    <scope>NUCLEOTIDE SEQUENCE [LARGE SCALE GENOMIC DNA]</scope>
    <source>
        <strain evidence="2 3">P3-3-X1</strain>
    </source>
</reference>